<sequence length="248" mass="28186">MALANVHLRHMETALRLGRYALDHGETPVACIFVHIPTDQIVAFGMNDTNRSLTGVAHAEFMGIEQIREFVSPDELVSFFGDIALYVTVEPCIMCASALKQLGIGKVIFGAGNDRFGGNGTVLSINQDSCTLGGKHESIPGVLRREAIMLLRYFYVRSNEKAPKPRTKGERLLDKENFPPMQWQDYIDRDSFAQEFGDDKIACYDEKKDWTKDVKWALIEQRQDGILEELKQHHYQFGLGLKHKKVRR</sequence>
<evidence type="ECO:0000256" key="7">
    <source>
        <dbReference type="ARBA" id="ARBA00022833"/>
    </source>
</evidence>
<accession>A0A1Q2ZU98</accession>
<dbReference type="GO" id="GO:0005737">
    <property type="term" value="C:cytoplasm"/>
    <property type="evidence" value="ECO:0007669"/>
    <property type="project" value="TreeGrafter"/>
</dbReference>
<comment type="similarity">
    <text evidence="2">Belongs to the cytidine and deoxycytidylate deaminase family. ADAT2 subfamily.</text>
</comment>
<dbReference type="AlphaFoldDB" id="A0A1Q2ZU98"/>
<dbReference type="Proteomes" id="UP000187013">
    <property type="component" value="Unassembled WGS sequence"/>
</dbReference>
<evidence type="ECO:0000256" key="3">
    <source>
        <dbReference type="ARBA" id="ARBA00012740"/>
    </source>
</evidence>
<comment type="cofactor">
    <cofactor evidence="1">
        <name>Zn(2+)</name>
        <dbReference type="ChEBI" id="CHEBI:29105"/>
    </cofactor>
</comment>
<dbReference type="GO" id="GO:0005634">
    <property type="term" value="C:nucleus"/>
    <property type="evidence" value="ECO:0007669"/>
    <property type="project" value="TreeGrafter"/>
</dbReference>
<dbReference type="InterPro" id="IPR016192">
    <property type="entry name" value="APOBEC/CMP_deaminase_Zn-bd"/>
</dbReference>
<dbReference type="CDD" id="cd01285">
    <property type="entry name" value="nucleoside_deaminase"/>
    <property type="match status" value="1"/>
</dbReference>
<dbReference type="Pfam" id="PF00383">
    <property type="entry name" value="dCMP_cyt_deam_1"/>
    <property type="match status" value="1"/>
</dbReference>
<comment type="catalytic activity">
    <reaction evidence="8">
        <text>adenosine(34) in tRNA + H2O + H(+) = inosine(34) in tRNA + NH4(+)</text>
        <dbReference type="Rhea" id="RHEA:43168"/>
        <dbReference type="Rhea" id="RHEA-COMP:10373"/>
        <dbReference type="Rhea" id="RHEA-COMP:10374"/>
        <dbReference type="ChEBI" id="CHEBI:15377"/>
        <dbReference type="ChEBI" id="CHEBI:15378"/>
        <dbReference type="ChEBI" id="CHEBI:28938"/>
        <dbReference type="ChEBI" id="CHEBI:74411"/>
        <dbReference type="ChEBI" id="CHEBI:82852"/>
        <dbReference type="EC" id="3.5.4.33"/>
    </reaction>
</comment>
<organism evidence="10 11">
    <name type="scientific">Zygosaccharomyces rouxii</name>
    <dbReference type="NCBI Taxonomy" id="4956"/>
    <lineage>
        <taxon>Eukaryota</taxon>
        <taxon>Fungi</taxon>
        <taxon>Dikarya</taxon>
        <taxon>Ascomycota</taxon>
        <taxon>Saccharomycotina</taxon>
        <taxon>Saccharomycetes</taxon>
        <taxon>Saccharomycetales</taxon>
        <taxon>Saccharomycetaceae</taxon>
        <taxon>Zygosaccharomyces</taxon>
    </lineage>
</organism>
<gene>
    <name evidence="10" type="ORF">ZYGR_0A04810</name>
</gene>
<dbReference type="SUPFAM" id="SSF53927">
    <property type="entry name" value="Cytidine deaminase-like"/>
    <property type="match status" value="1"/>
</dbReference>
<name>A0A1Q2ZU98_ZYGRO</name>
<evidence type="ECO:0000256" key="8">
    <source>
        <dbReference type="ARBA" id="ARBA00048045"/>
    </source>
</evidence>
<dbReference type="PROSITE" id="PS00903">
    <property type="entry name" value="CYT_DCMP_DEAMINASES_1"/>
    <property type="match status" value="1"/>
</dbReference>
<proteinExistence type="inferred from homology"/>
<comment type="caution">
    <text evidence="10">The sequence shown here is derived from an EMBL/GenBank/DDBJ whole genome shotgun (WGS) entry which is preliminary data.</text>
</comment>
<keyword evidence="7" id="KW-0862">Zinc</keyword>
<feature type="domain" description="CMP/dCMP-type deaminase" evidence="9">
    <location>
        <begin position="5"/>
        <end position="123"/>
    </location>
</feature>
<dbReference type="FunFam" id="3.40.140.10:FF:000039">
    <property type="entry name" value="tRNA-specific adenosine deaminase"/>
    <property type="match status" value="1"/>
</dbReference>
<dbReference type="PANTHER" id="PTHR11079:SF149">
    <property type="entry name" value="TRNA-SPECIFIC ADENOSINE DEAMINASE 2"/>
    <property type="match status" value="1"/>
</dbReference>
<keyword evidence="5" id="KW-0479">Metal-binding</keyword>
<protein>
    <recommendedName>
        <fullName evidence="3">tRNA(adenine(34)) deaminase</fullName>
        <ecNumber evidence="3">3.5.4.33</ecNumber>
    </recommendedName>
</protein>
<dbReference type="GO" id="GO:0052717">
    <property type="term" value="F:tRNA-specific adenosine-34 deaminase activity"/>
    <property type="evidence" value="ECO:0007669"/>
    <property type="project" value="UniProtKB-EC"/>
</dbReference>
<dbReference type="PANTHER" id="PTHR11079">
    <property type="entry name" value="CYTOSINE DEAMINASE FAMILY MEMBER"/>
    <property type="match status" value="1"/>
</dbReference>
<dbReference type="EC" id="3.5.4.33" evidence="3"/>
<keyword evidence="6" id="KW-0378">Hydrolase</keyword>
<dbReference type="EMBL" id="BDGX01000001">
    <property type="protein sequence ID" value="GAV46883.1"/>
    <property type="molecule type" value="Genomic_DNA"/>
</dbReference>
<evidence type="ECO:0000313" key="11">
    <source>
        <dbReference type="Proteomes" id="UP000187013"/>
    </source>
</evidence>
<dbReference type="PROSITE" id="PS51747">
    <property type="entry name" value="CYT_DCMP_DEAMINASES_2"/>
    <property type="match status" value="1"/>
</dbReference>
<evidence type="ECO:0000256" key="4">
    <source>
        <dbReference type="ARBA" id="ARBA00022694"/>
    </source>
</evidence>
<dbReference type="InterPro" id="IPR016193">
    <property type="entry name" value="Cytidine_deaminase-like"/>
</dbReference>
<dbReference type="GO" id="GO:0008270">
    <property type="term" value="F:zinc ion binding"/>
    <property type="evidence" value="ECO:0007669"/>
    <property type="project" value="InterPro"/>
</dbReference>
<dbReference type="Gene3D" id="3.40.140.10">
    <property type="entry name" value="Cytidine Deaminase, domain 2"/>
    <property type="match status" value="1"/>
</dbReference>
<dbReference type="InterPro" id="IPR002125">
    <property type="entry name" value="CMP_dCMP_dom"/>
</dbReference>
<dbReference type="eggNOG" id="KOG1018">
    <property type="taxonomic scope" value="Eukaryota"/>
</dbReference>
<dbReference type="GO" id="GO:0002100">
    <property type="term" value="P:tRNA wobble adenosine to inosine editing"/>
    <property type="evidence" value="ECO:0007669"/>
    <property type="project" value="UniProtKB-ARBA"/>
</dbReference>
<evidence type="ECO:0000256" key="6">
    <source>
        <dbReference type="ARBA" id="ARBA00022801"/>
    </source>
</evidence>
<evidence type="ECO:0000256" key="2">
    <source>
        <dbReference type="ARBA" id="ARBA00010669"/>
    </source>
</evidence>
<dbReference type="OrthoDB" id="1701769at2759"/>
<reference evidence="10 11" key="1">
    <citation type="submission" date="2016-08" db="EMBL/GenBank/DDBJ databases">
        <title>Draft genome sequence of allopolyploid Zygosaccharomyces rouxii.</title>
        <authorList>
            <person name="Watanabe J."/>
            <person name="Uehara K."/>
            <person name="Mogi Y."/>
            <person name="Tsukioka Y."/>
        </authorList>
    </citation>
    <scope>NUCLEOTIDE SEQUENCE [LARGE SCALE GENOMIC DNA]</scope>
    <source>
        <strain evidence="10 11">NBRC 110957</strain>
    </source>
</reference>
<keyword evidence="4" id="KW-0819">tRNA processing</keyword>
<evidence type="ECO:0000256" key="5">
    <source>
        <dbReference type="ARBA" id="ARBA00022723"/>
    </source>
</evidence>
<dbReference type="GO" id="GO:0052718">
    <property type="term" value="C:tRNA-specific adenosine-34 deaminase complex"/>
    <property type="evidence" value="ECO:0007669"/>
    <property type="project" value="UniProtKB-ARBA"/>
</dbReference>
<evidence type="ECO:0000313" key="10">
    <source>
        <dbReference type="EMBL" id="GAV46883.1"/>
    </source>
</evidence>
<evidence type="ECO:0000259" key="9">
    <source>
        <dbReference type="PROSITE" id="PS51747"/>
    </source>
</evidence>
<evidence type="ECO:0000256" key="1">
    <source>
        <dbReference type="ARBA" id="ARBA00001947"/>
    </source>
</evidence>